<feature type="region of interest" description="Disordered" evidence="1">
    <location>
        <begin position="1"/>
        <end position="51"/>
    </location>
</feature>
<comment type="caution">
    <text evidence="2">The sequence shown here is derived from an EMBL/GenBank/DDBJ whole genome shotgun (WGS) entry which is preliminary data.</text>
</comment>
<dbReference type="EMBL" id="LAZR01011272">
    <property type="protein sequence ID" value="KKM62548.1"/>
    <property type="molecule type" value="Genomic_DNA"/>
</dbReference>
<accession>A0A0F9IYY7</accession>
<gene>
    <name evidence="2" type="ORF">LCGC14_1520550</name>
</gene>
<organism evidence="2">
    <name type="scientific">marine sediment metagenome</name>
    <dbReference type="NCBI Taxonomy" id="412755"/>
    <lineage>
        <taxon>unclassified sequences</taxon>
        <taxon>metagenomes</taxon>
        <taxon>ecological metagenomes</taxon>
    </lineage>
</organism>
<feature type="region of interest" description="Disordered" evidence="1">
    <location>
        <begin position="82"/>
        <end position="174"/>
    </location>
</feature>
<proteinExistence type="predicted"/>
<reference evidence="2" key="1">
    <citation type="journal article" date="2015" name="Nature">
        <title>Complex archaea that bridge the gap between prokaryotes and eukaryotes.</title>
        <authorList>
            <person name="Spang A."/>
            <person name="Saw J.H."/>
            <person name="Jorgensen S.L."/>
            <person name="Zaremba-Niedzwiedzka K."/>
            <person name="Martijn J."/>
            <person name="Lind A.E."/>
            <person name="van Eijk R."/>
            <person name="Schleper C."/>
            <person name="Guy L."/>
            <person name="Ettema T.J."/>
        </authorList>
    </citation>
    <scope>NUCLEOTIDE SEQUENCE</scope>
</reference>
<dbReference type="AlphaFoldDB" id="A0A0F9IYY7"/>
<sequence>MEELFLHKFPFHPYISDQPDHQPDGDPQVDPDQHRRGPDQRGQREEHHVDDFARDIGDRAAGLHLLLRDASGEIIVEIGHILPQRPAMQTAEHERIDVRRHDDRVRGRGQAEQDRAQHDEERRDPDQHPQVLAEIVRGSGVERRIDHDPKQDGRDHLGQPGKGRQHPRDPQPQP</sequence>
<feature type="compositionally biased region" description="Basic and acidic residues" evidence="1">
    <location>
        <begin position="31"/>
        <end position="51"/>
    </location>
</feature>
<feature type="compositionally biased region" description="Basic and acidic residues" evidence="1">
    <location>
        <begin position="140"/>
        <end position="157"/>
    </location>
</feature>
<name>A0A0F9IYY7_9ZZZZ</name>
<protein>
    <submittedName>
        <fullName evidence="2">Uncharacterized protein</fullName>
    </submittedName>
</protein>
<evidence type="ECO:0000313" key="2">
    <source>
        <dbReference type="EMBL" id="KKM62548.1"/>
    </source>
</evidence>
<feature type="compositionally biased region" description="Basic and acidic residues" evidence="1">
    <location>
        <begin position="91"/>
        <end position="127"/>
    </location>
</feature>
<evidence type="ECO:0000256" key="1">
    <source>
        <dbReference type="SAM" id="MobiDB-lite"/>
    </source>
</evidence>